<organism evidence="7">
    <name type="scientific">marine sediment metagenome</name>
    <dbReference type="NCBI Taxonomy" id="412755"/>
    <lineage>
        <taxon>unclassified sequences</taxon>
        <taxon>metagenomes</taxon>
        <taxon>ecological metagenomes</taxon>
    </lineage>
</organism>
<sequence length="141" mass="16617">MEFVINMVIKTIKKFQDASDKNIPLMGMYKNEDDKYFVKQLFSKTILNGEEYRLLIDRHAQNWEIDRIAFMDILVMQLAIAEMIEFPEIPTKVSFNEYLEISKYYSTSKSSNFINGILDKIIHELKQEKKIVKRGRGLIGE</sequence>
<keyword evidence="4" id="KW-0805">Transcription regulation</keyword>
<dbReference type="NCBIfam" id="TIGR01951">
    <property type="entry name" value="nusB"/>
    <property type="match status" value="1"/>
</dbReference>
<name>X1JC42_9ZZZZ</name>
<dbReference type="InterPro" id="IPR035926">
    <property type="entry name" value="NusB-like_sf"/>
</dbReference>
<dbReference type="SUPFAM" id="SSF48013">
    <property type="entry name" value="NusB-like"/>
    <property type="match status" value="1"/>
</dbReference>
<comment type="similarity">
    <text evidence="1">Belongs to the NusB family.</text>
</comment>
<gene>
    <name evidence="7" type="ORF">S03H2_43058</name>
</gene>
<reference evidence="7" key="1">
    <citation type="journal article" date="2014" name="Front. Microbiol.">
        <title>High frequency of phylogenetically diverse reductive dehalogenase-homologous genes in deep subseafloor sedimentary metagenomes.</title>
        <authorList>
            <person name="Kawai M."/>
            <person name="Futagami T."/>
            <person name="Toyoda A."/>
            <person name="Takaki Y."/>
            <person name="Nishi S."/>
            <person name="Hori S."/>
            <person name="Arai W."/>
            <person name="Tsubouchi T."/>
            <person name="Morono Y."/>
            <person name="Uchiyama I."/>
            <person name="Ito T."/>
            <person name="Fujiyama A."/>
            <person name="Inagaki F."/>
            <person name="Takami H."/>
        </authorList>
    </citation>
    <scope>NUCLEOTIDE SEQUENCE</scope>
    <source>
        <strain evidence="7">Expedition CK06-06</strain>
    </source>
</reference>
<keyword evidence="5" id="KW-0804">Transcription</keyword>
<evidence type="ECO:0000256" key="1">
    <source>
        <dbReference type="ARBA" id="ARBA00005952"/>
    </source>
</evidence>
<evidence type="ECO:0000313" key="7">
    <source>
        <dbReference type="EMBL" id="GAH67343.1"/>
    </source>
</evidence>
<dbReference type="EMBL" id="BARU01026831">
    <property type="protein sequence ID" value="GAH67343.1"/>
    <property type="molecule type" value="Genomic_DNA"/>
</dbReference>
<feature type="domain" description="NusB/RsmB/TIM44" evidence="6">
    <location>
        <begin position="30"/>
        <end position="122"/>
    </location>
</feature>
<evidence type="ECO:0000256" key="2">
    <source>
        <dbReference type="ARBA" id="ARBA00022814"/>
    </source>
</evidence>
<dbReference type="PANTHER" id="PTHR11078:SF3">
    <property type="entry name" value="ANTITERMINATION NUSB DOMAIN-CONTAINING PROTEIN"/>
    <property type="match status" value="1"/>
</dbReference>
<dbReference type="GO" id="GO:0005829">
    <property type="term" value="C:cytosol"/>
    <property type="evidence" value="ECO:0007669"/>
    <property type="project" value="TreeGrafter"/>
</dbReference>
<dbReference type="Gene3D" id="1.10.940.10">
    <property type="entry name" value="NusB-like"/>
    <property type="match status" value="1"/>
</dbReference>
<keyword evidence="3" id="KW-0694">RNA-binding</keyword>
<dbReference type="InterPro" id="IPR011605">
    <property type="entry name" value="NusB_fam"/>
</dbReference>
<dbReference type="AlphaFoldDB" id="X1JC42"/>
<dbReference type="Pfam" id="PF01029">
    <property type="entry name" value="NusB"/>
    <property type="match status" value="1"/>
</dbReference>
<dbReference type="GO" id="GO:0031564">
    <property type="term" value="P:transcription antitermination"/>
    <property type="evidence" value="ECO:0007669"/>
    <property type="project" value="UniProtKB-KW"/>
</dbReference>
<protein>
    <recommendedName>
        <fullName evidence="6">NusB/RsmB/TIM44 domain-containing protein</fullName>
    </recommendedName>
</protein>
<keyword evidence="2" id="KW-0889">Transcription antitermination</keyword>
<accession>X1JC42</accession>
<feature type="non-terminal residue" evidence="7">
    <location>
        <position position="141"/>
    </location>
</feature>
<evidence type="ECO:0000256" key="3">
    <source>
        <dbReference type="ARBA" id="ARBA00022884"/>
    </source>
</evidence>
<dbReference type="InterPro" id="IPR006027">
    <property type="entry name" value="NusB_RsmB_TIM44"/>
</dbReference>
<evidence type="ECO:0000256" key="4">
    <source>
        <dbReference type="ARBA" id="ARBA00023015"/>
    </source>
</evidence>
<dbReference type="PANTHER" id="PTHR11078">
    <property type="entry name" value="N UTILIZATION SUBSTANCE PROTEIN B-RELATED"/>
    <property type="match status" value="1"/>
</dbReference>
<evidence type="ECO:0000256" key="5">
    <source>
        <dbReference type="ARBA" id="ARBA00023163"/>
    </source>
</evidence>
<dbReference type="GO" id="GO:0003723">
    <property type="term" value="F:RNA binding"/>
    <property type="evidence" value="ECO:0007669"/>
    <property type="project" value="UniProtKB-KW"/>
</dbReference>
<evidence type="ECO:0000259" key="6">
    <source>
        <dbReference type="Pfam" id="PF01029"/>
    </source>
</evidence>
<comment type="caution">
    <text evidence="7">The sequence shown here is derived from an EMBL/GenBank/DDBJ whole genome shotgun (WGS) entry which is preliminary data.</text>
</comment>
<dbReference type="GO" id="GO:0006353">
    <property type="term" value="P:DNA-templated transcription termination"/>
    <property type="evidence" value="ECO:0007669"/>
    <property type="project" value="InterPro"/>
</dbReference>
<proteinExistence type="inferred from homology"/>